<dbReference type="Proteomes" id="UP000281738">
    <property type="component" value="Unassembled WGS sequence"/>
</dbReference>
<proteinExistence type="predicted"/>
<comment type="caution">
    <text evidence="1">The sequence shown here is derived from an EMBL/GenBank/DDBJ whole genome shotgun (WGS) entry which is preliminary data.</text>
</comment>
<dbReference type="RefSeq" id="WP_156384375.1">
    <property type="nucleotide sequence ID" value="NZ_RKHO01000001.1"/>
</dbReference>
<protein>
    <submittedName>
        <fullName evidence="1">Uncharacterized protein</fullName>
    </submittedName>
</protein>
<reference evidence="1 2" key="1">
    <citation type="submission" date="2018-11" db="EMBL/GenBank/DDBJ databases">
        <title>Sequencing the genomes of 1000 actinobacteria strains.</title>
        <authorList>
            <person name="Klenk H.-P."/>
        </authorList>
    </citation>
    <scope>NUCLEOTIDE SEQUENCE [LARGE SCALE GENOMIC DNA]</scope>
    <source>
        <strain evidence="1 2">DSM 12652</strain>
    </source>
</reference>
<accession>A0A3N2CUX4</accession>
<evidence type="ECO:0000313" key="1">
    <source>
        <dbReference type="EMBL" id="ROR91289.1"/>
    </source>
</evidence>
<organism evidence="1 2">
    <name type="scientific">Nocardioides aurantiacus</name>
    <dbReference type="NCBI Taxonomy" id="86796"/>
    <lineage>
        <taxon>Bacteria</taxon>
        <taxon>Bacillati</taxon>
        <taxon>Actinomycetota</taxon>
        <taxon>Actinomycetes</taxon>
        <taxon>Propionibacteriales</taxon>
        <taxon>Nocardioidaceae</taxon>
        <taxon>Nocardioides</taxon>
    </lineage>
</organism>
<name>A0A3N2CUX4_9ACTN</name>
<dbReference type="AlphaFoldDB" id="A0A3N2CUX4"/>
<evidence type="ECO:0000313" key="2">
    <source>
        <dbReference type="Proteomes" id="UP000281738"/>
    </source>
</evidence>
<keyword evidence="2" id="KW-1185">Reference proteome</keyword>
<gene>
    <name evidence="1" type="ORF">EDD33_2155</name>
</gene>
<dbReference type="EMBL" id="RKHO01000001">
    <property type="protein sequence ID" value="ROR91289.1"/>
    <property type="molecule type" value="Genomic_DNA"/>
</dbReference>
<sequence>MFDHYCSACEQRQLIAPSQVTSIDNTDQGIFVSFRCWCGAEGHVLTGRKAHDLVAA</sequence>